<accession>A0A402A3R9</accession>
<comment type="caution">
    <text evidence="1">The sequence shown here is derived from an EMBL/GenBank/DDBJ whole genome shotgun (WGS) entry which is preliminary data.</text>
</comment>
<dbReference type="InterPro" id="IPR050471">
    <property type="entry name" value="AB_hydrolase"/>
</dbReference>
<dbReference type="Gene3D" id="3.40.50.1820">
    <property type="entry name" value="alpha/beta hydrolase"/>
    <property type="match status" value="1"/>
</dbReference>
<dbReference type="RefSeq" id="WP_126581290.1">
    <property type="nucleotide sequence ID" value="NZ_BIFR01000001.1"/>
</dbReference>
<dbReference type="PANTHER" id="PTHR43433">
    <property type="entry name" value="HYDROLASE, ALPHA/BETA FOLD FAMILY PROTEIN"/>
    <property type="match status" value="1"/>
</dbReference>
<dbReference type="AlphaFoldDB" id="A0A402A3R9"/>
<reference evidence="2" key="1">
    <citation type="submission" date="2018-12" db="EMBL/GenBank/DDBJ databases">
        <title>Tengunoibacter tsumagoiensis gen. nov., sp. nov., Dictyobacter kobayashii sp. nov., D. alpinus sp. nov., and D. joshuensis sp. nov. and description of Dictyobacteraceae fam. nov. within the order Ktedonobacterales isolated from Tengu-no-mugimeshi.</title>
        <authorList>
            <person name="Wang C.M."/>
            <person name="Zheng Y."/>
            <person name="Sakai Y."/>
            <person name="Toyoda A."/>
            <person name="Minakuchi Y."/>
            <person name="Abe K."/>
            <person name="Yokota A."/>
            <person name="Yabe S."/>
        </authorList>
    </citation>
    <scope>NUCLEOTIDE SEQUENCE [LARGE SCALE GENOMIC DNA]</scope>
    <source>
        <strain evidence="2">Uno3</strain>
    </source>
</reference>
<evidence type="ECO:0000313" key="1">
    <source>
        <dbReference type="EMBL" id="GCE13793.1"/>
    </source>
</evidence>
<evidence type="ECO:0008006" key="3">
    <source>
        <dbReference type="Google" id="ProtNLM"/>
    </source>
</evidence>
<proteinExistence type="predicted"/>
<dbReference type="PANTHER" id="PTHR43433:SF5">
    <property type="entry name" value="AB HYDROLASE-1 DOMAIN-CONTAINING PROTEIN"/>
    <property type="match status" value="1"/>
</dbReference>
<name>A0A402A3R9_9CHLR</name>
<gene>
    <name evidence="1" type="ORF">KTT_36520</name>
</gene>
<dbReference type="InterPro" id="IPR029058">
    <property type="entry name" value="AB_hydrolase_fold"/>
</dbReference>
<keyword evidence="2" id="KW-1185">Reference proteome</keyword>
<organism evidence="1 2">
    <name type="scientific">Tengunoibacter tsumagoiensis</name>
    <dbReference type="NCBI Taxonomy" id="2014871"/>
    <lineage>
        <taxon>Bacteria</taxon>
        <taxon>Bacillati</taxon>
        <taxon>Chloroflexota</taxon>
        <taxon>Ktedonobacteria</taxon>
        <taxon>Ktedonobacterales</taxon>
        <taxon>Dictyobacteraceae</taxon>
        <taxon>Tengunoibacter</taxon>
    </lineage>
</organism>
<dbReference type="SUPFAM" id="SSF53474">
    <property type="entry name" value="alpha/beta-Hydrolases"/>
    <property type="match status" value="1"/>
</dbReference>
<sequence length="303" mass="35467">MSKQLDPWINDVTFHNDVQYIESLWHQTPLGSAELPVIDIGRGVPVVFVPILEHLEFVYARQMQVLSRSRRVLLYRRQERRKTFFGLSERAEELRQVLDGLELDQVDLVAHGDAAMVLFEFALRYPQRCRSLTIIAQGADYRIAPHPLIWWLHELYIRLPVEYVLPASFLRTAVINYILSHDHDNRTRPALPRHLLEEQFAKISQWPAVYKFSVLPIIHFFNIRKRLSGLTMPILVINRADDALAPEAKTRWLAKHLPNCASYHVVSGRERFFMYSRAETVTPLIEAFLLTRNQRRSPLKQLQ</sequence>
<protein>
    <recommendedName>
        <fullName evidence="3">AB hydrolase-1 domain-containing protein</fullName>
    </recommendedName>
</protein>
<dbReference type="Proteomes" id="UP000287352">
    <property type="component" value="Unassembled WGS sequence"/>
</dbReference>
<dbReference type="OrthoDB" id="145066at2"/>
<dbReference type="EMBL" id="BIFR01000001">
    <property type="protein sequence ID" value="GCE13793.1"/>
    <property type="molecule type" value="Genomic_DNA"/>
</dbReference>
<evidence type="ECO:0000313" key="2">
    <source>
        <dbReference type="Proteomes" id="UP000287352"/>
    </source>
</evidence>